<proteinExistence type="inferred from homology"/>
<feature type="repeat" description="TPR" evidence="4">
    <location>
        <begin position="154"/>
        <end position="187"/>
    </location>
</feature>
<dbReference type="InterPro" id="IPR047150">
    <property type="entry name" value="SGT"/>
</dbReference>
<dbReference type="Pfam" id="PF13181">
    <property type="entry name" value="TPR_8"/>
    <property type="match status" value="1"/>
</dbReference>
<dbReference type="Gene3D" id="1.10.260.100">
    <property type="match status" value="1"/>
</dbReference>
<dbReference type="SMART" id="SM00028">
    <property type="entry name" value="TPR"/>
    <property type="match status" value="2"/>
</dbReference>
<gene>
    <name evidence="7" type="ORF">PILCRDRAFT_66916</name>
</gene>
<sequence length="328" mass="34828">MSSKQKLVSSIIDFLNQSIQDGTVKQDDREGLEVAIQCIGEAFGVDPSDSESLSIKPASLQNIFDVFIKTQAKVSSAQTPITASSTRPNVASPDDKANAEKLKQAGNAQMSNKSYDLAIESYTKAIALDGSNPGDHTLAVNDAEAAIKVDPSFVKAYSRLGHAQYTLGDYSAAASAFRRGLELDPSNANLKSGLTNSEDRISTDDDQPPLVPDENSAPSQSHGLPPNPEANLGNMAGMADMFRSMGGAGGGGMPDIMSMMQNPQMVAMAQNMMANGGLENLMSNPAVANLMNRMQSGGGMPSMDELMQDPTLRNMCAIFHVIEYIRLG</sequence>
<dbReference type="Proteomes" id="UP000054166">
    <property type="component" value="Unassembled WGS sequence"/>
</dbReference>
<feature type="compositionally biased region" description="Polar residues" evidence="5">
    <location>
        <begin position="186"/>
        <end position="196"/>
    </location>
</feature>
<dbReference type="OrthoDB" id="2335338at2759"/>
<reference evidence="7 8" key="1">
    <citation type="submission" date="2014-04" db="EMBL/GenBank/DDBJ databases">
        <authorList>
            <consortium name="DOE Joint Genome Institute"/>
            <person name="Kuo A."/>
            <person name="Tarkka M."/>
            <person name="Buscot F."/>
            <person name="Kohler A."/>
            <person name="Nagy L.G."/>
            <person name="Floudas D."/>
            <person name="Copeland A."/>
            <person name="Barry K.W."/>
            <person name="Cichocki N."/>
            <person name="Veneault-Fourrey C."/>
            <person name="LaButti K."/>
            <person name="Lindquist E.A."/>
            <person name="Lipzen A."/>
            <person name="Lundell T."/>
            <person name="Morin E."/>
            <person name="Murat C."/>
            <person name="Sun H."/>
            <person name="Tunlid A."/>
            <person name="Henrissat B."/>
            <person name="Grigoriev I.V."/>
            <person name="Hibbett D.S."/>
            <person name="Martin F."/>
            <person name="Nordberg H.P."/>
            <person name="Cantor M.N."/>
            <person name="Hua S.X."/>
        </authorList>
    </citation>
    <scope>NUCLEOTIDE SEQUENCE [LARGE SCALE GENOMIC DNA]</scope>
    <source>
        <strain evidence="7 8">F 1598</strain>
    </source>
</reference>
<evidence type="ECO:0000259" key="6">
    <source>
        <dbReference type="Pfam" id="PF16546"/>
    </source>
</evidence>
<dbReference type="GO" id="GO:0016020">
    <property type="term" value="C:membrane"/>
    <property type="evidence" value="ECO:0007669"/>
    <property type="project" value="TreeGrafter"/>
</dbReference>
<keyword evidence="3 4" id="KW-0802">TPR repeat</keyword>
<dbReference type="Pfam" id="PF00515">
    <property type="entry name" value="TPR_1"/>
    <property type="match status" value="1"/>
</dbReference>
<evidence type="ECO:0000313" key="8">
    <source>
        <dbReference type="Proteomes" id="UP000054166"/>
    </source>
</evidence>
<dbReference type="PANTHER" id="PTHR45831">
    <property type="entry name" value="LD24721P"/>
    <property type="match status" value="1"/>
</dbReference>
<feature type="region of interest" description="Disordered" evidence="5">
    <location>
        <begin position="184"/>
        <end position="232"/>
    </location>
</feature>
<feature type="repeat" description="TPR" evidence="4">
    <location>
        <begin position="99"/>
        <end position="132"/>
    </location>
</feature>
<dbReference type="Gene3D" id="1.20.5.420">
    <property type="entry name" value="Immunoglobulin FC, subunit C"/>
    <property type="match status" value="1"/>
</dbReference>
<evidence type="ECO:0000256" key="5">
    <source>
        <dbReference type="SAM" id="MobiDB-lite"/>
    </source>
</evidence>
<protein>
    <recommendedName>
        <fullName evidence="6">SGTA homodimerisation domain-containing protein</fullName>
    </recommendedName>
</protein>
<dbReference type="SUPFAM" id="SSF48452">
    <property type="entry name" value="TPR-like"/>
    <property type="match status" value="1"/>
</dbReference>
<dbReference type="Gene3D" id="1.25.40.10">
    <property type="entry name" value="Tetratricopeptide repeat domain"/>
    <property type="match status" value="1"/>
</dbReference>
<dbReference type="GO" id="GO:0060090">
    <property type="term" value="F:molecular adaptor activity"/>
    <property type="evidence" value="ECO:0007669"/>
    <property type="project" value="TreeGrafter"/>
</dbReference>
<evidence type="ECO:0000256" key="2">
    <source>
        <dbReference type="ARBA" id="ARBA00022737"/>
    </source>
</evidence>
<dbReference type="GO" id="GO:0006620">
    <property type="term" value="P:post-translational protein targeting to endoplasmic reticulum membrane"/>
    <property type="evidence" value="ECO:0007669"/>
    <property type="project" value="TreeGrafter"/>
</dbReference>
<dbReference type="GO" id="GO:0072380">
    <property type="term" value="C:TRC complex"/>
    <property type="evidence" value="ECO:0007669"/>
    <property type="project" value="TreeGrafter"/>
</dbReference>
<dbReference type="AlphaFoldDB" id="A0A0C3BGP2"/>
<evidence type="ECO:0000256" key="4">
    <source>
        <dbReference type="PROSITE-ProRule" id="PRU00339"/>
    </source>
</evidence>
<accession>A0A0C3BGP2</accession>
<dbReference type="EMBL" id="KN832985">
    <property type="protein sequence ID" value="KIM85463.1"/>
    <property type="molecule type" value="Genomic_DNA"/>
</dbReference>
<feature type="domain" description="SGTA homodimerisation" evidence="6">
    <location>
        <begin position="3"/>
        <end position="65"/>
    </location>
</feature>
<dbReference type="InParanoid" id="A0A0C3BGP2"/>
<dbReference type="Pfam" id="PF16546">
    <property type="entry name" value="SGTA_dimer"/>
    <property type="match status" value="1"/>
</dbReference>
<dbReference type="InterPro" id="IPR011990">
    <property type="entry name" value="TPR-like_helical_dom_sf"/>
</dbReference>
<keyword evidence="8" id="KW-1185">Reference proteome</keyword>
<evidence type="ECO:0000256" key="1">
    <source>
        <dbReference type="ARBA" id="ARBA00008175"/>
    </source>
</evidence>
<keyword evidence="2" id="KW-0677">Repeat</keyword>
<dbReference type="FunCoup" id="A0A0C3BGP2">
    <property type="interactions" value="149"/>
</dbReference>
<dbReference type="InterPro" id="IPR032374">
    <property type="entry name" value="SGTA_dimer"/>
</dbReference>
<evidence type="ECO:0000256" key="3">
    <source>
        <dbReference type="ARBA" id="ARBA00022803"/>
    </source>
</evidence>
<dbReference type="PROSITE" id="PS50005">
    <property type="entry name" value="TPR"/>
    <property type="match status" value="2"/>
</dbReference>
<dbReference type="STRING" id="765440.A0A0C3BGP2"/>
<organism evidence="7 8">
    <name type="scientific">Piloderma croceum (strain F 1598)</name>
    <dbReference type="NCBI Taxonomy" id="765440"/>
    <lineage>
        <taxon>Eukaryota</taxon>
        <taxon>Fungi</taxon>
        <taxon>Dikarya</taxon>
        <taxon>Basidiomycota</taxon>
        <taxon>Agaricomycotina</taxon>
        <taxon>Agaricomycetes</taxon>
        <taxon>Agaricomycetidae</taxon>
        <taxon>Atheliales</taxon>
        <taxon>Atheliaceae</taxon>
        <taxon>Piloderma</taxon>
    </lineage>
</organism>
<dbReference type="PROSITE" id="PS50293">
    <property type="entry name" value="TPR_REGION"/>
    <property type="match status" value="1"/>
</dbReference>
<reference evidence="8" key="2">
    <citation type="submission" date="2015-01" db="EMBL/GenBank/DDBJ databases">
        <title>Evolutionary Origins and Diversification of the Mycorrhizal Mutualists.</title>
        <authorList>
            <consortium name="DOE Joint Genome Institute"/>
            <consortium name="Mycorrhizal Genomics Consortium"/>
            <person name="Kohler A."/>
            <person name="Kuo A."/>
            <person name="Nagy L.G."/>
            <person name="Floudas D."/>
            <person name="Copeland A."/>
            <person name="Barry K.W."/>
            <person name="Cichocki N."/>
            <person name="Veneault-Fourrey C."/>
            <person name="LaButti K."/>
            <person name="Lindquist E.A."/>
            <person name="Lipzen A."/>
            <person name="Lundell T."/>
            <person name="Morin E."/>
            <person name="Murat C."/>
            <person name="Riley R."/>
            <person name="Ohm R."/>
            <person name="Sun H."/>
            <person name="Tunlid A."/>
            <person name="Henrissat B."/>
            <person name="Grigoriev I.V."/>
            <person name="Hibbett D.S."/>
            <person name="Martin F."/>
        </authorList>
    </citation>
    <scope>NUCLEOTIDE SEQUENCE [LARGE SCALE GENOMIC DNA]</scope>
    <source>
        <strain evidence="8">F 1598</strain>
    </source>
</reference>
<dbReference type="PANTHER" id="PTHR45831:SF2">
    <property type="entry name" value="LD24721P"/>
    <property type="match status" value="1"/>
</dbReference>
<comment type="similarity">
    <text evidence="1">Belongs to the SGT family.</text>
</comment>
<evidence type="ECO:0000313" key="7">
    <source>
        <dbReference type="EMBL" id="KIM85463.1"/>
    </source>
</evidence>
<dbReference type="HOGENOM" id="CLU_044224_1_1_1"/>
<dbReference type="InterPro" id="IPR019734">
    <property type="entry name" value="TPR_rpt"/>
</dbReference>
<dbReference type="FunFam" id="1.20.5.420:FF:000005">
    <property type="entry name" value="Hsc70 cochaperone (SGT), putative"/>
    <property type="match status" value="1"/>
</dbReference>
<name>A0A0C3BGP2_PILCF</name>